<dbReference type="EMBL" id="JAINUG010002373">
    <property type="protein sequence ID" value="KAJ8349215.1"/>
    <property type="molecule type" value="Genomic_DNA"/>
</dbReference>
<feature type="region of interest" description="Disordered" evidence="1">
    <location>
        <begin position="331"/>
        <end position="402"/>
    </location>
</feature>
<feature type="region of interest" description="Disordered" evidence="1">
    <location>
        <begin position="1"/>
        <end position="297"/>
    </location>
</feature>
<feature type="compositionally biased region" description="Polar residues" evidence="1">
    <location>
        <begin position="331"/>
        <end position="340"/>
    </location>
</feature>
<proteinExistence type="predicted"/>
<dbReference type="Proteomes" id="UP001221898">
    <property type="component" value="Unassembled WGS sequence"/>
</dbReference>
<feature type="compositionally biased region" description="Low complexity" evidence="1">
    <location>
        <begin position="208"/>
        <end position="217"/>
    </location>
</feature>
<organism evidence="2 3">
    <name type="scientific">Aldrovandia affinis</name>
    <dbReference type="NCBI Taxonomy" id="143900"/>
    <lineage>
        <taxon>Eukaryota</taxon>
        <taxon>Metazoa</taxon>
        <taxon>Chordata</taxon>
        <taxon>Craniata</taxon>
        <taxon>Vertebrata</taxon>
        <taxon>Euteleostomi</taxon>
        <taxon>Actinopterygii</taxon>
        <taxon>Neopterygii</taxon>
        <taxon>Teleostei</taxon>
        <taxon>Notacanthiformes</taxon>
        <taxon>Halosauridae</taxon>
        <taxon>Aldrovandia</taxon>
    </lineage>
</organism>
<name>A0AAD7R0B4_9TELE</name>
<evidence type="ECO:0000313" key="2">
    <source>
        <dbReference type="EMBL" id="KAJ8349215.1"/>
    </source>
</evidence>
<feature type="compositionally biased region" description="Basic residues" evidence="1">
    <location>
        <begin position="393"/>
        <end position="402"/>
    </location>
</feature>
<accession>A0AAD7R0B4</accession>
<dbReference type="PRINTS" id="PR01217">
    <property type="entry name" value="PRICHEXTENSN"/>
</dbReference>
<keyword evidence="3" id="KW-1185">Reference proteome</keyword>
<reference evidence="2" key="1">
    <citation type="journal article" date="2023" name="Science">
        <title>Genome structures resolve the early diversification of teleost fishes.</title>
        <authorList>
            <person name="Parey E."/>
            <person name="Louis A."/>
            <person name="Montfort J."/>
            <person name="Bouchez O."/>
            <person name="Roques C."/>
            <person name="Iampietro C."/>
            <person name="Lluch J."/>
            <person name="Castinel A."/>
            <person name="Donnadieu C."/>
            <person name="Desvignes T."/>
            <person name="Floi Bucao C."/>
            <person name="Jouanno E."/>
            <person name="Wen M."/>
            <person name="Mejri S."/>
            <person name="Dirks R."/>
            <person name="Jansen H."/>
            <person name="Henkel C."/>
            <person name="Chen W.J."/>
            <person name="Zahm M."/>
            <person name="Cabau C."/>
            <person name="Klopp C."/>
            <person name="Thompson A.W."/>
            <person name="Robinson-Rechavi M."/>
            <person name="Braasch I."/>
            <person name="Lecointre G."/>
            <person name="Bobe J."/>
            <person name="Postlethwait J.H."/>
            <person name="Berthelot C."/>
            <person name="Roest Crollius H."/>
            <person name="Guiguen Y."/>
        </authorList>
    </citation>
    <scope>NUCLEOTIDE SEQUENCE</scope>
    <source>
        <strain evidence="2">NC1722</strain>
    </source>
</reference>
<feature type="compositionally biased region" description="Pro residues" evidence="1">
    <location>
        <begin position="102"/>
        <end position="119"/>
    </location>
</feature>
<feature type="compositionally biased region" description="Pro residues" evidence="1">
    <location>
        <begin position="251"/>
        <end position="267"/>
    </location>
</feature>
<feature type="compositionally biased region" description="Basic residues" evidence="1">
    <location>
        <begin position="352"/>
        <end position="367"/>
    </location>
</feature>
<dbReference type="AlphaFoldDB" id="A0AAD7R0B4"/>
<evidence type="ECO:0000256" key="1">
    <source>
        <dbReference type="SAM" id="MobiDB-lite"/>
    </source>
</evidence>
<feature type="compositionally biased region" description="Basic and acidic residues" evidence="1">
    <location>
        <begin position="183"/>
        <end position="195"/>
    </location>
</feature>
<comment type="caution">
    <text evidence="2">The sequence shown here is derived from an EMBL/GenBank/DDBJ whole genome shotgun (WGS) entry which is preliminary data.</text>
</comment>
<protein>
    <submittedName>
        <fullName evidence="2">Uncharacterized protein</fullName>
    </submittedName>
</protein>
<feature type="compositionally biased region" description="Basic residues" evidence="1">
    <location>
        <begin position="276"/>
        <end position="286"/>
    </location>
</feature>
<evidence type="ECO:0000313" key="3">
    <source>
        <dbReference type="Proteomes" id="UP001221898"/>
    </source>
</evidence>
<gene>
    <name evidence="2" type="ORF">AAFF_G00178570</name>
</gene>
<feature type="compositionally biased region" description="Low complexity" evidence="1">
    <location>
        <begin position="241"/>
        <end position="250"/>
    </location>
</feature>
<sequence length="402" mass="43038">MPVETLFPSDGRMAAPLLPPPCPSASSTRDPIFRWPPEPGAQAERRGAPGGRQGQHDAAVPHQQPAGPEGSKARHGRARAAPTGAPRQPEILNNLINVCDAPPHPLLRPRSPQPSPPPLRQEQAPPATCSAPQRVPGLGPSPPRPQQAAADDQNQRPSGAGACGQARGVRLPKGGSPNTVTVRRVDVRPQAEVRKPQRIAAGRRRRAAGWPSPAASRQLTPAKPSATPPQPCPALPQSCLPRQPLLLRAMLPPPPRPSPACPPPAPRVPAHGPGSARKHPLHRFHRPERPLLGPPLTWSASSTTAGWTRARWRAWGWSARAPAPNIVSVSKLRSASTPSSEAARRPSTATRAGRRAPARARPLRHLGHREERHQVAVRHPAGARQTQRGPRGSPRHRPLRSL</sequence>